<dbReference type="InterPro" id="IPR001590">
    <property type="entry name" value="Peptidase_M12B"/>
</dbReference>
<dbReference type="CDD" id="cd04271">
    <property type="entry name" value="ZnMc_ADAM_fungal"/>
    <property type="match status" value="1"/>
</dbReference>
<dbReference type="InterPro" id="IPR011904">
    <property type="entry name" value="Ac_CoA_lig"/>
</dbReference>
<dbReference type="Gene3D" id="3.40.50.12780">
    <property type="entry name" value="N-terminal domain of ligase-like"/>
    <property type="match status" value="1"/>
</dbReference>
<dbReference type="SUPFAM" id="SSF56801">
    <property type="entry name" value="Acetyl-CoA synthetase-like"/>
    <property type="match status" value="1"/>
</dbReference>
<feature type="binding site" evidence="10">
    <location>
        <position position="1097"/>
    </location>
    <ligand>
        <name>Zn(2+)</name>
        <dbReference type="ChEBI" id="CHEBI:29105"/>
        <note>catalytic</note>
    </ligand>
</feature>
<evidence type="ECO:0000256" key="9">
    <source>
        <dbReference type="ARBA" id="ARBA00082978"/>
    </source>
</evidence>
<comment type="similarity">
    <text evidence="2">Belongs to the ATP-dependent AMP-binding enzyme family.</text>
</comment>
<dbReference type="InterPro" id="IPR032387">
    <property type="entry name" value="ACAS_N"/>
</dbReference>
<evidence type="ECO:0000256" key="8">
    <source>
        <dbReference type="ARBA" id="ARBA00082655"/>
    </source>
</evidence>
<dbReference type="SUPFAM" id="SSF55486">
    <property type="entry name" value="Metalloproteases ('zincins'), catalytic domain"/>
    <property type="match status" value="1"/>
</dbReference>
<dbReference type="GO" id="GO:0004222">
    <property type="term" value="F:metalloendopeptidase activity"/>
    <property type="evidence" value="ECO:0007669"/>
    <property type="project" value="InterPro"/>
</dbReference>
<dbReference type="EMBL" id="WNWS01000541">
    <property type="protein sequence ID" value="KAE9966085.1"/>
    <property type="molecule type" value="Genomic_DNA"/>
</dbReference>
<dbReference type="InterPro" id="IPR042099">
    <property type="entry name" value="ANL_N_sf"/>
</dbReference>
<keyword evidence="12" id="KW-0472">Membrane</keyword>
<evidence type="ECO:0000256" key="11">
    <source>
        <dbReference type="SAM" id="MobiDB-lite"/>
    </source>
</evidence>
<evidence type="ECO:0000256" key="5">
    <source>
        <dbReference type="ARBA" id="ARBA00022741"/>
    </source>
</evidence>
<feature type="domain" description="Peptidase M12B" evidence="13">
    <location>
        <begin position="936"/>
        <end position="1171"/>
    </location>
</feature>
<dbReference type="FunFam" id="3.40.50.12780:FF:000001">
    <property type="entry name" value="Acetyl-coenzyme A synthetase"/>
    <property type="match status" value="1"/>
</dbReference>
<dbReference type="Gene3D" id="3.30.300.30">
    <property type="match status" value="1"/>
</dbReference>
<dbReference type="NCBIfam" id="NF001208">
    <property type="entry name" value="PRK00174.1"/>
    <property type="match status" value="1"/>
</dbReference>
<dbReference type="FunFam" id="3.30.300.30:FF:000004">
    <property type="entry name" value="Acetyl-coenzyme A synthetase"/>
    <property type="match status" value="1"/>
</dbReference>
<feature type="compositionally biased region" description="Polar residues" evidence="11">
    <location>
        <begin position="1337"/>
        <end position="1352"/>
    </location>
</feature>
<dbReference type="PROSITE" id="PS00455">
    <property type="entry name" value="AMP_BINDING"/>
    <property type="match status" value="1"/>
</dbReference>
<comment type="catalytic activity">
    <reaction evidence="1">
        <text>acetate + ATP + CoA = acetyl-CoA + AMP + diphosphate</text>
        <dbReference type="Rhea" id="RHEA:23176"/>
        <dbReference type="ChEBI" id="CHEBI:30089"/>
        <dbReference type="ChEBI" id="CHEBI:30616"/>
        <dbReference type="ChEBI" id="CHEBI:33019"/>
        <dbReference type="ChEBI" id="CHEBI:57287"/>
        <dbReference type="ChEBI" id="CHEBI:57288"/>
        <dbReference type="ChEBI" id="CHEBI:456215"/>
        <dbReference type="EC" id="6.2.1.1"/>
    </reaction>
</comment>
<dbReference type="CDD" id="cd05966">
    <property type="entry name" value="ACS"/>
    <property type="match status" value="1"/>
</dbReference>
<evidence type="ECO:0000256" key="6">
    <source>
        <dbReference type="ARBA" id="ARBA00022840"/>
    </source>
</evidence>
<reference evidence="14 15" key="1">
    <citation type="submission" date="2018-12" db="EMBL/GenBank/DDBJ databases">
        <title>Venturia inaequalis Genome Resource.</title>
        <authorList>
            <person name="Lichtner F.J."/>
        </authorList>
    </citation>
    <scope>NUCLEOTIDE SEQUENCE [LARGE SCALE GENOMIC DNA]</scope>
    <source>
        <strain evidence="14 15">120213</strain>
    </source>
</reference>
<dbReference type="NCBIfam" id="TIGR02188">
    <property type="entry name" value="Ac_CoA_lig_AcsA"/>
    <property type="match status" value="1"/>
</dbReference>
<dbReference type="Pfam" id="PF00501">
    <property type="entry name" value="AMP-binding"/>
    <property type="match status" value="1"/>
</dbReference>
<protein>
    <recommendedName>
        <fullName evidence="7">Acetyl-coenzyme A synthetase</fullName>
        <ecNumber evidence="3">6.2.1.1</ecNumber>
    </recommendedName>
    <alternativeName>
        <fullName evidence="9">Acetate--CoA ligase</fullName>
    </alternativeName>
    <alternativeName>
        <fullName evidence="8">Acyl-activating enzyme</fullName>
    </alternativeName>
</protein>
<proteinExistence type="inferred from homology"/>
<evidence type="ECO:0000256" key="1">
    <source>
        <dbReference type="ARBA" id="ARBA00000131"/>
    </source>
</evidence>
<evidence type="ECO:0000256" key="2">
    <source>
        <dbReference type="ARBA" id="ARBA00006432"/>
    </source>
</evidence>
<evidence type="ECO:0000313" key="15">
    <source>
        <dbReference type="Proteomes" id="UP000447873"/>
    </source>
</evidence>
<dbReference type="InterPro" id="IPR025110">
    <property type="entry name" value="AMP-bd_C"/>
</dbReference>
<dbReference type="PANTHER" id="PTHR24095:SF14">
    <property type="entry name" value="ACETYL-COENZYME A SYNTHETASE 1"/>
    <property type="match status" value="1"/>
</dbReference>
<dbReference type="Pfam" id="PF16177">
    <property type="entry name" value="ACAS_N"/>
    <property type="match status" value="1"/>
</dbReference>
<dbReference type="GO" id="GO:0003987">
    <property type="term" value="F:acetate-CoA ligase activity"/>
    <property type="evidence" value="ECO:0007669"/>
    <property type="project" value="UniProtKB-EC"/>
</dbReference>
<dbReference type="GO" id="GO:0016208">
    <property type="term" value="F:AMP binding"/>
    <property type="evidence" value="ECO:0007669"/>
    <property type="project" value="InterPro"/>
</dbReference>
<dbReference type="GO" id="GO:0019427">
    <property type="term" value="P:acetyl-CoA biosynthetic process from acetate"/>
    <property type="evidence" value="ECO:0007669"/>
    <property type="project" value="InterPro"/>
</dbReference>
<dbReference type="InterPro" id="IPR020845">
    <property type="entry name" value="AMP-binding_CS"/>
</dbReference>
<keyword evidence="10" id="KW-0479">Metal-binding</keyword>
<dbReference type="GO" id="GO:0046872">
    <property type="term" value="F:metal ion binding"/>
    <property type="evidence" value="ECO:0007669"/>
    <property type="project" value="UniProtKB-KW"/>
</dbReference>
<feature type="active site" evidence="10">
    <location>
        <position position="1094"/>
    </location>
</feature>
<dbReference type="InterPro" id="IPR045851">
    <property type="entry name" value="AMP-bd_C_sf"/>
</dbReference>
<comment type="caution">
    <text evidence="10">Lacks conserved residue(s) required for the propagation of feature annotation.</text>
</comment>
<dbReference type="EC" id="6.2.1.1" evidence="3"/>
<dbReference type="PROSITE" id="PS50215">
    <property type="entry name" value="ADAM_MEPRO"/>
    <property type="match status" value="1"/>
</dbReference>
<dbReference type="InterPro" id="IPR000873">
    <property type="entry name" value="AMP-dep_synth/lig_dom"/>
</dbReference>
<dbReference type="GO" id="GO:0005524">
    <property type="term" value="F:ATP binding"/>
    <property type="evidence" value="ECO:0007669"/>
    <property type="project" value="UniProtKB-KW"/>
</dbReference>
<dbReference type="InterPro" id="IPR034028">
    <property type="entry name" value="ZnMc_ADAM_fungal"/>
</dbReference>
<accession>A0A8H3YME0</accession>
<dbReference type="GO" id="GO:0005829">
    <property type="term" value="C:cytosol"/>
    <property type="evidence" value="ECO:0007669"/>
    <property type="project" value="TreeGrafter"/>
</dbReference>
<organism evidence="14 15">
    <name type="scientific">Venturia inaequalis</name>
    <name type="common">Apple scab fungus</name>
    <dbReference type="NCBI Taxonomy" id="5025"/>
    <lineage>
        <taxon>Eukaryota</taxon>
        <taxon>Fungi</taxon>
        <taxon>Dikarya</taxon>
        <taxon>Ascomycota</taxon>
        <taxon>Pezizomycotina</taxon>
        <taxon>Dothideomycetes</taxon>
        <taxon>Pleosporomycetidae</taxon>
        <taxon>Venturiales</taxon>
        <taxon>Venturiaceae</taxon>
        <taxon>Venturia</taxon>
    </lineage>
</organism>
<keyword evidence="12" id="KW-0812">Transmembrane</keyword>
<dbReference type="Pfam" id="PF13193">
    <property type="entry name" value="AMP-binding_C"/>
    <property type="match status" value="1"/>
</dbReference>
<evidence type="ECO:0000256" key="10">
    <source>
        <dbReference type="PROSITE-ProRule" id="PRU00276"/>
    </source>
</evidence>
<feature type="compositionally biased region" description="Low complexity" evidence="11">
    <location>
        <begin position="1370"/>
        <end position="1383"/>
    </location>
</feature>
<name>A0A8H3YME0_VENIN</name>
<dbReference type="GO" id="GO:0006508">
    <property type="term" value="P:proteolysis"/>
    <property type="evidence" value="ECO:0007669"/>
    <property type="project" value="InterPro"/>
</dbReference>
<evidence type="ECO:0000256" key="4">
    <source>
        <dbReference type="ARBA" id="ARBA00022598"/>
    </source>
</evidence>
<keyword evidence="6" id="KW-0067">ATP-binding</keyword>
<keyword evidence="4" id="KW-0436">Ligase</keyword>
<dbReference type="Proteomes" id="UP000447873">
    <property type="component" value="Unassembled WGS sequence"/>
</dbReference>
<keyword evidence="5" id="KW-0547">Nucleotide-binding</keyword>
<feature type="binding site" evidence="10">
    <location>
        <position position="1103"/>
    </location>
    <ligand>
        <name>Zn(2+)</name>
        <dbReference type="ChEBI" id="CHEBI:29105"/>
        <note>catalytic</note>
    </ligand>
</feature>
<feature type="region of interest" description="Disordered" evidence="11">
    <location>
        <begin position="1328"/>
        <end position="1403"/>
    </location>
</feature>
<evidence type="ECO:0000313" key="14">
    <source>
        <dbReference type="EMBL" id="KAE9966085.1"/>
    </source>
</evidence>
<evidence type="ECO:0000256" key="12">
    <source>
        <dbReference type="SAM" id="Phobius"/>
    </source>
</evidence>
<feature type="binding site" evidence="10">
    <location>
        <position position="1093"/>
    </location>
    <ligand>
        <name>Zn(2+)</name>
        <dbReference type="ChEBI" id="CHEBI:29105"/>
        <note>catalytic</note>
    </ligand>
</feature>
<feature type="compositionally biased region" description="Gly residues" evidence="11">
    <location>
        <begin position="1353"/>
        <end position="1369"/>
    </location>
</feature>
<keyword evidence="10" id="KW-0862">Zinc</keyword>
<evidence type="ECO:0000256" key="3">
    <source>
        <dbReference type="ARBA" id="ARBA00013275"/>
    </source>
</evidence>
<keyword evidence="12" id="KW-1133">Transmembrane helix</keyword>
<sequence>MSEGDVQPPKGPVVAESHEVDTYHVPKAFFEKHPHKPHLDGLDAYKQMYKESIEKPDEFWGKMARELLTWQQDFQTVHSGSFAGGDNAWFLEGRLNASYNCVDRHAFKDPNKTAIIYESDEPGEGRKISYGELLREVSRLAYALKEMGVRKGDTVALYLPMIPEAVFAFLACSRIGAVHSVVFAGFSSDSLRDRIIDAESKVVITTDEGKRGGKVIGTKKIVDEALKQCPDITGCLVFKRTGADVPWTKGRDFWWHEEVEKYPNYIAPESMNSEDPLFLLYTSGSTGKPKGVMHTTGGYLLGAAATGKYVFDLHPGDTFFCGGDVGWITGHTYVVYAPLLLGVATVVFEGTPAYPDFSRYWDVVEQYNVSQFYVAPTALRLLKRAGDQHVKHQMKNLRILGSVGEPIASEVWKWYFEVVGKEEAHIVDTYWQTETGSHVITPLGGITPTKPGSASLPFFGIEPAIIDPVSGEEIHGNDVEGVLAFKQPWPSMARTVWGAHKRYMETYLTVYPNYYFTGDGAARDHEGYYWIRGRVDDVVNVSGHRLSTAEIEAALIEHHSVAEAAVVGVSDELTGQAVNAFVALKDGFDHSDQIKKDLILQVRKSIGPFAAPKAIFTVDDLPKTRSGKIMRRILRKILAGEEDQLGDTSTLSDPSVVDKIIEIVQKSRPVKKLVALITTIASLASASSVQRNPLKALGNVLDASINTQSHRITALSSFQLSLSAYRRRIRLHLEPNHDIIAEGAQVHYLGPDGEVARVETIDRLDHKVYKGDAWAQNVDGSFGRVGWARITVMRDGDDPLFEGAFSIDREHHHIQLSSNYAQTRLEKDPAAELTGEDYMIIWRDSDLVADTQLHQELKRDAAYGDACTSDRLDFNMDLEHPVFAGIQEQDNDSWASTPVSALFGKRQLDAGTGAGNSAGVNLVSSIGNTQGCPSMRKVALVGVATDCTYTATFDSETATRQNVINQINSASNLYEKTFNISLGLANLVISAKDCPGTAPVATPWNVNCQSNIDIQARLNLFSAWRGTKNDNYSHWTLLTNCNTGSAVGLAWLGQACVVNADSRNSTSKSGGVQTVAGANVVARTSTEWQVIAHETGHTFGAVHDCTSSTCSDGTSKAQQCCPLSSGTCDAGEKYLMNPSTGQASKLFASAATKELQRLQANSVVTASLKQEKTAIAVVLPVVLEISAAMLRLASLRTTLFAMTPTTSAVANANWPLRRRPAARAPSCTLSCASPEFGTGVCYGLQQNFLDGTECGGGGHCANGQCKGSNFGKEIKSWIDDHKTLVIGISAGVGGLIFLMILSCIYRAIQRKRNQKRFAAQQSAWPAAGYQRAHRGTRNNPSQFYVPSPMQSRGGSGYDGTSYNGGGGNAGYSNPVQQQQSSGPWYPPPPMPDQPYTNRNVRYA</sequence>
<gene>
    <name evidence="14" type="ORF">EG328_009181</name>
</gene>
<dbReference type="PANTHER" id="PTHR24095">
    <property type="entry name" value="ACETYL-COENZYME A SYNTHETASE"/>
    <property type="match status" value="1"/>
</dbReference>
<dbReference type="InterPro" id="IPR024079">
    <property type="entry name" value="MetalloPept_cat_dom_sf"/>
</dbReference>
<feature type="transmembrane region" description="Helical" evidence="12">
    <location>
        <begin position="1284"/>
        <end position="1308"/>
    </location>
</feature>
<dbReference type="Gene3D" id="3.40.390.10">
    <property type="entry name" value="Collagenase (Catalytic Domain)"/>
    <property type="match status" value="1"/>
</dbReference>
<comment type="caution">
    <text evidence="14">The sequence shown here is derived from an EMBL/GenBank/DDBJ whole genome shotgun (WGS) entry which is preliminary data.</text>
</comment>
<dbReference type="Pfam" id="PF13688">
    <property type="entry name" value="Reprolysin_5"/>
    <property type="match status" value="1"/>
</dbReference>
<evidence type="ECO:0000259" key="13">
    <source>
        <dbReference type="PROSITE" id="PS50215"/>
    </source>
</evidence>
<evidence type="ECO:0000256" key="7">
    <source>
        <dbReference type="ARBA" id="ARBA00073617"/>
    </source>
</evidence>